<dbReference type="HOGENOM" id="CLU_069356_1_2_11"/>
<sequence length="198" mass="20863">MVRGPGRSAALTRSRILAAATAEFAERGLAGGRVDRIAAAAAANKERIYAYFGSKEGLFDATVEAIIGELVDTVPFDAHDLPGYAGRMFDFTLTHPSLVRLALWYSLERTGSVEDLPQAKASSVRKVEALAAAQRAGEVDDAVPAERLLQLILGVVQGSLVLAGRPADAAELAERREATCRAVARLITPSDPAIPPAG</sequence>
<keyword evidence="5" id="KW-1185">Reference proteome</keyword>
<dbReference type="InParanoid" id="C8XB24"/>
<feature type="DNA-binding region" description="H-T-H motif" evidence="2">
    <location>
        <begin position="33"/>
        <end position="52"/>
    </location>
</feature>
<dbReference type="PROSITE" id="PS50977">
    <property type="entry name" value="HTH_TETR_2"/>
    <property type="match status" value="1"/>
</dbReference>
<protein>
    <submittedName>
        <fullName evidence="4">Transcriptional regulator, TetR family</fullName>
    </submittedName>
</protein>
<gene>
    <name evidence="4" type="ordered locus">Namu_5045</name>
</gene>
<dbReference type="InterPro" id="IPR036271">
    <property type="entry name" value="Tet_transcr_reg_TetR-rel_C_sf"/>
</dbReference>
<dbReference type="EMBL" id="CP001737">
    <property type="protein sequence ID" value="ACV81316.1"/>
    <property type="molecule type" value="Genomic_DNA"/>
</dbReference>
<evidence type="ECO:0000259" key="3">
    <source>
        <dbReference type="PROSITE" id="PS50977"/>
    </source>
</evidence>
<dbReference type="InterPro" id="IPR009057">
    <property type="entry name" value="Homeodomain-like_sf"/>
</dbReference>
<name>C8XB24_NAKMY</name>
<dbReference type="Gene3D" id="1.10.357.10">
    <property type="entry name" value="Tetracycline Repressor, domain 2"/>
    <property type="match status" value="1"/>
</dbReference>
<dbReference type="InterPro" id="IPR050109">
    <property type="entry name" value="HTH-type_TetR-like_transc_reg"/>
</dbReference>
<evidence type="ECO:0000256" key="1">
    <source>
        <dbReference type="ARBA" id="ARBA00023125"/>
    </source>
</evidence>
<evidence type="ECO:0000256" key="2">
    <source>
        <dbReference type="PROSITE-ProRule" id="PRU00335"/>
    </source>
</evidence>
<dbReference type="SUPFAM" id="SSF46689">
    <property type="entry name" value="Homeodomain-like"/>
    <property type="match status" value="1"/>
</dbReference>
<dbReference type="KEGG" id="nml:Namu_5045"/>
<dbReference type="STRING" id="479431.Namu_5045"/>
<dbReference type="Pfam" id="PF00440">
    <property type="entry name" value="TetR_N"/>
    <property type="match status" value="1"/>
</dbReference>
<feature type="domain" description="HTH tetR-type" evidence="3">
    <location>
        <begin position="10"/>
        <end position="70"/>
    </location>
</feature>
<reference evidence="4 5" key="2">
    <citation type="journal article" date="2010" name="Stand. Genomic Sci.">
        <title>Complete genome sequence of Nakamurella multipartita type strain (Y-104).</title>
        <authorList>
            <person name="Tice H."/>
            <person name="Mayilraj S."/>
            <person name="Sims D."/>
            <person name="Lapidus A."/>
            <person name="Nolan M."/>
            <person name="Lucas S."/>
            <person name="Glavina Del Rio T."/>
            <person name="Copeland A."/>
            <person name="Cheng J.F."/>
            <person name="Meincke L."/>
            <person name="Bruce D."/>
            <person name="Goodwin L."/>
            <person name="Pitluck S."/>
            <person name="Ivanova N."/>
            <person name="Mavromatis K."/>
            <person name="Ovchinnikova G."/>
            <person name="Pati A."/>
            <person name="Chen A."/>
            <person name="Palaniappan K."/>
            <person name="Land M."/>
            <person name="Hauser L."/>
            <person name="Chang Y.J."/>
            <person name="Jeffries C.D."/>
            <person name="Detter J.C."/>
            <person name="Brettin T."/>
            <person name="Rohde M."/>
            <person name="Goker M."/>
            <person name="Bristow J."/>
            <person name="Eisen J.A."/>
            <person name="Markowitz V."/>
            <person name="Hugenholtz P."/>
            <person name="Kyrpides N.C."/>
            <person name="Klenk H.P."/>
            <person name="Chen F."/>
        </authorList>
    </citation>
    <scope>NUCLEOTIDE SEQUENCE [LARGE SCALE GENOMIC DNA]</scope>
    <source>
        <strain evidence="5">ATCC 700099 / DSM 44233 / CIP 104796 / JCM 9543 / NBRC 105858 / Y-104</strain>
    </source>
</reference>
<dbReference type="Proteomes" id="UP000002218">
    <property type="component" value="Chromosome"/>
</dbReference>
<keyword evidence="1 2" id="KW-0238">DNA-binding</keyword>
<dbReference type="GO" id="GO:0006355">
    <property type="term" value="P:regulation of DNA-templated transcription"/>
    <property type="evidence" value="ECO:0007669"/>
    <property type="project" value="UniProtKB-ARBA"/>
</dbReference>
<evidence type="ECO:0000313" key="4">
    <source>
        <dbReference type="EMBL" id="ACV81316.1"/>
    </source>
</evidence>
<dbReference type="InterPro" id="IPR001647">
    <property type="entry name" value="HTH_TetR"/>
</dbReference>
<accession>C8XB24</accession>
<organism evidence="4 5">
    <name type="scientific">Nakamurella multipartita (strain ATCC 700099 / DSM 44233 / CIP 104796 / JCM 9543 / NBRC 105858 / Y-104)</name>
    <name type="common">Microsphaera multipartita</name>
    <dbReference type="NCBI Taxonomy" id="479431"/>
    <lineage>
        <taxon>Bacteria</taxon>
        <taxon>Bacillati</taxon>
        <taxon>Actinomycetota</taxon>
        <taxon>Actinomycetes</taxon>
        <taxon>Nakamurellales</taxon>
        <taxon>Nakamurellaceae</taxon>
        <taxon>Nakamurella</taxon>
    </lineage>
</organism>
<reference evidence="5" key="1">
    <citation type="submission" date="2009-09" db="EMBL/GenBank/DDBJ databases">
        <title>The complete genome of Nakamurella multipartita DSM 44233.</title>
        <authorList>
            <consortium name="US DOE Joint Genome Institute (JGI-PGF)"/>
            <person name="Lucas S."/>
            <person name="Copeland A."/>
            <person name="Lapidus A."/>
            <person name="Glavina del Rio T."/>
            <person name="Dalin E."/>
            <person name="Tice H."/>
            <person name="Bruce D."/>
            <person name="Goodwin L."/>
            <person name="Pitluck S."/>
            <person name="Kyrpides N."/>
            <person name="Mavromatis K."/>
            <person name="Ivanova N."/>
            <person name="Ovchinnikova G."/>
            <person name="Sims D."/>
            <person name="Meincke L."/>
            <person name="Brettin T."/>
            <person name="Detter J.C."/>
            <person name="Han C."/>
            <person name="Larimer F."/>
            <person name="Land M."/>
            <person name="Hauser L."/>
            <person name="Markowitz V."/>
            <person name="Cheng J.-F."/>
            <person name="Hugenholtz P."/>
            <person name="Woyke T."/>
            <person name="Wu D."/>
            <person name="Klenk H.-P."/>
            <person name="Eisen J.A."/>
        </authorList>
    </citation>
    <scope>NUCLEOTIDE SEQUENCE [LARGE SCALE GENOMIC DNA]</scope>
    <source>
        <strain evidence="5">ATCC 700099 / DSM 44233 / CIP 104796 / JCM 9543 / NBRC 105858 / Y-104</strain>
    </source>
</reference>
<dbReference type="AlphaFoldDB" id="C8XB24"/>
<dbReference type="SUPFAM" id="SSF48498">
    <property type="entry name" value="Tetracyclin repressor-like, C-terminal domain"/>
    <property type="match status" value="1"/>
</dbReference>
<dbReference type="GO" id="GO:0003677">
    <property type="term" value="F:DNA binding"/>
    <property type="evidence" value="ECO:0007669"/>
    <property type="project" value="UniProtKB-UniRule"/>
</dbReference>
<proteinExistence type="predicted"/>
<evidence type="ECO:0000313" key="5">
    <source>
        <dbReference type="Proteomes" id="UP000002218"/>
    </source>
</evidence>
<dbReference type="InterPro" id="IPR041467">
    <property type="entry name" value="Sco4008_C"/>
</dbReference>
<dbReference type="PRINTS" id="PR00455">
    <property type="entry name" value="HTHTETR"/>
</dbReference>
<dbReference type="PANTHER" id="PTHR30328">
    <property type="entry name" value="TRANSCRIPTIONAL REPRESSOR"/>
    <property type="match status" value="1"/>
</dbReference>
<dbReference type="Pfam" id="PF17926">
    <property type="entry name" value="TetR_C_21"/>
    <property type="match status" value="1"/>
</dbReference>
<dbReference type="eggNOG" id="COG1309">
    <property type="taxonomic scope" value="Bacteria"/>
</dbReference>
<dbReference type="PANTHER" id="PTHR30328:SF54">
    <property type="entry name" value="HTH-TYPE TRANSCRIPTIONAL REPRESSOR SCO4008"/>
    <property type="match status" value="1"/>
</dbReference>